<feature type="region of interest" description="Disordered" evidence="1">
    <location>
        <begin position="1"/>
        <end position="84"/>
    </location>
</feature>
<proteinExistence type="predicted"/>
<protein>
    <submittedName>
        <fullName evidence="2">Uncharacterized protein</fullName>
    </submittedName>
</protein>
<organism evidence="2 3">
    <name type="scientific">Brassica cretica</name>
    <name type="common">Mustard</name>
    <dbReference type="NCBI Taxonomy" id="69181"/>
    <lineage>
        <taxon>Eukaryota</taxon>
        <taxon>Viridiplantae</taxon>
        <taxon>Streptophyta</taxon>
        <taxon>Embryophyta</taxon>
        <taxon>Tracheophyta</taxon>
        <taxon>Spermatophyta</taxon>
        <taxon>Magnoliopsida</taxon>
        <taxon>eudicotyledons</taxon>
        <taxon>Gunneridae</taxon>
        <taxon>Pentapetalae</taxon>
        <taxon>rosids</taxon>
        <taxon>malvids</taxon>
        <taxon>Brassicales</taxon>
        <taxon>Brassicaceae</taxon>
        <taxon>Brassiceae</taxon>
        <taxon>Brassica</taxon>
    </lineage>
</organism>
<dbReference type="Proteomes" id="UP000712600">
    <property type="component" value="Unassembled WGS sequence"/>
</dbReference>
<dbReference type="EMBL" id="QGKX02001521">
    <property type="protein sequence ID" value="KAF3514974.1"/>
    <property type="molecule type" value="Genomic_DNA"/>
</dbReference>
<name>A0A8S9PB94_BRACR</name>
<feature type="compositionally biased region" description="Polar residues" evidence="1">
    <location>
        <begin position="73"/>
        <end position="84"/>
    </location>
</feature>
<comment type="caution">
    <text evidence="2">The sequence shown here is derived from an EMBL/GenBank/DDBJ whole genome shotgun (WGS) entry which is preliminary data.</text>
</comment>
<evidence type="ECO:0000313" key="3">
    <source>
        <dbReference type="Proteomes" id="UP000712600"/>
    </source>
</evidence>
<evidence type="ECO:0000256" key="1">
    <source>
        <dbReference type="SAM" id="MobiDB-lite"/>
    </source>
</evidence>
<feature type="compositionally biased region" description="Basic residues" evidence="1">
    <location>
        <begin position="57"/>
        <end position="66"/>
    </location>
</feature>
<gene>
    <name evidence="2" type="ORF">F2Q69_00005416</name>
</gene>
<evidence type="ECO:0000313" key="2">
    <source>
        <dbReference type="EMBL" id="KAF3514974.1"/>
    </source>
</evidence>
<dbReference type="AlphaFoldDB" id="A0A8S9PB94"/>
<sequence>MNQRRSYVKQPEKPDRKSAPAHSRAQQHQSSEDREVIDEAPVGKTKASHRAASLKSEHHRRTRRPTQPKIPHNNLSNDARASRN</sequence>
<reference evidence="2" key="1">
    <citation type="submission" date="2019-12" db="EMBL/GenBank/DDBJ databases">
        <title>Genome sequencing and annotation of Brassica cretica.</title>
        <authorList>
            <person name="Studholme D.J."/>
            <person name="Sarris P."/>
        </authorList>
    </citation>
    <scope>NUCLEOTIDE SEQUENCE</scope>
    <source>
        <strain evidence="2">PFS-109/04</strain>
        <tissue evidence="2">Leaf</tissue>
    </source>
</reference>
<accession>A0A8S9PB94</accession>